<evidence type="ECO:0000313" key="1">
    <source>
        <dbReference type="EMBL" id="RRT40550.1"/>
    </source>
</evidence>
<dbReference type="AlphaFoldDB" id="A0A426XM89"/>
<dbReference type="Proteomes" id="UP000287651">
    <property type="component" value="Unassembled WGS sequence"/>
</dbReference>
<name>A0A426XM89_ENSVE</name>
<comment type="caution">
    <text evidence="1">The sequence shown here is derived from an EMBL/GenBank/DDBJ whole genome shotgun (WGS) entry which is preliminary data.</text>
</comment>
<sequence length="74" mass="8213">MAVRLVRGNERHTWLQVCPVAFSSFVRMSSREVSHSDVGAHCPPNSSWNSTYVESTGATVSMKDAVPRLHLRDA</sequence>
<evidence type="ECO:0000313" key="2">
    <source>
        <dbReference type="Proteomes" id="UP000287651"/>
    </source>
</evidence>
<organism evidence="1 2">
    <name type="scientific">Ensete ventricosum</name>
    <name type="common">Abyssinian banana</name>
    <name type="synonym">Musa ensete</name>
    <dbReference type="NCBI Taxonomy" id="4639"/>
    <lineage>
        <taxon>Eukaryota</taxon>
        <taxon>Viridiplantae</taxon>
        <taxon>Streptophyta</taxon>
        <taxon>Embryophyta</taxon>
        <taxon>Tracheophyta</taxon>
        <taxon>Spermatophyta</taxon>
        <taxon>Magnoliopsida</taxon>
        <taxon>Liliopsida</taxon>
        <taxon>Zingiberales</taxon>
        <taxon>Musaceae</taxon>
        <taxon>Ensete</taxon>
    </lineage>
</organism>
<protein>
    <submittedName>
        <fullName evidence="1">Uncharacterized protein</fullName>
    </submittedName>
</protein>
<accession>A0A426XM89</accession>
<gene>
    <name evidence="1" type="ORF">B296_00048402</name>
</gene>
<reference evidence="1 2" key="1">
    <citation type="journal article" date="2014" name="Agronomy (Basel)">
        <title>A Draft Genome Sequence for Ensete ventricosum, the Drought-Tolerant Tree Against Hunger.</title>
        <authorList>
            <person name="Harrison J."/>
            <person name="Moore K.A."/>
            <person name="Paszkiewicz K."/>
            <person name="Jones T."/>
            <person name="Grant M."/>
            <person name="Ambacheew D."/>
            <person name="Muzemil S."/>
            <person name="Studholme D.J."/>
        </authorList>
    </citation>
    <scope>NUCLEOTIDE SEQUENCE [LARGE SCALE GENOMIC DNA]</scope>
</reference>
<dbReference type="EMBL" id="AMZH03019289">
    <property type="protein sequence ID" value="RRT40550.1"/>
    <property type="molecule type" value="Genomic_DNA"/>
</dbReference>
<proteinExistence type="predicted"/>